<keyword evidence="2" id="KW-1185">Reference proteome</keyword>
<feature type="non-terminal residue" evidence="1">
    <location>
        <position position="13"/>
    </location>
</feature>
<reference evidence="1 2" key="1">
    <citation type="journal article" date="2016" name="Mol. Biol. Evol.">
        <title>Genome-Wide Survey of Gut Fungi (Harpellales) Reveals the First Horizontally Transferred Ubiquitin Gene from a Mosquito Host.</title>
        <authorList>
            <person name="Wang Y."/>
            <person name="White M.M."/>
            <person name="Kvist S."/>
            <person name="Moncalvo J.M."/>
        </authorList>
    </citation>
    <scope>NUCLEOTIDE SEQUENCE [LARGE SCALE GENOMIC DNA]</scope>
    <source>
        <strain evidence="1 2">ALG-7-W6</strain>
    </source>
</reference>
<gene>
    <name evidence="1" type="ORF">AYI68_g6917</name>
</gene>
<sequence>MQQRCGAVRAAEG</sequence>
<evidence type="ECO:0000313" key="2">
    <source>
        <dbReference type="Proteomes" id="UP000187455"/>
    </source>
</evidence>
<organism evidence="1 2">
    <name type="scientific">Smittium mucronatum</name>
    <dbReference type="NCBI Taxonomy" id="133383"/>
    <lineage>
        <taxon>Eukaryota</taxon>
        <taxon>Fungi</taxon>
        <taxon>Fungi incertae sedis</taxon>
        <taxon>Zoopagomycota</taxon>
        <taxon>Kickxellomycotina</taxon>
        <taxon>Harpellomycetes</taxon>
        <taxon>Harpellales</taxon>
        <taxon>Legeriomycetaceae</taxon>
        <taxon>Smittium</taxon>
    </lineage>
</organism>
<proteinExistence type="predicted"/>
<accession>A0A1R0GQ71</accession>
<comment type="caution">
    <text evidence="1">The sequence shown here is derived from an EMBL/GenBank/DDBJ whole genome shotgun (WGS) entry which is preliminary data.</text>
</comment>
<name>A0A1R0GQ71_9FUNG</name>
<protein>
    <submittedName>
        <fullName evidence="1">Uncharacterized protein</fullName>
    </submittedName>
</protein>
<evidence type="ECO:0000313" key="1">
    <source>
        <dbReference type="EMBL" id="OLY79024.1"/>
    </source>
</evidence>
<dbReference type="Proteomes" id="UP000187455">
    <property type="component" value="Unassembled WGS sequence"/>
</dbReference>
<dbReference type="EMBL" id="LSSL01005119">
    <property type="protein sequence ID" value="OLY79024.1"/>
    <property type="molecule type" value="Genomic_DNA"/>
</dbReference>